<reference evidence="1" key="1">
    <citation type="journal article" date="2025" name="Int. J. Syst. Evol. Microbiol.">
        <title>Inconstantimicrobium mannanitabidum sp. nov., a novel member of the family Clostridiaceae isolated from anoxic soil under the treatment of reductive soil disinfestation.</title>
        <authorList>
            <person name="Ueki A."/>
            <person name="Tonouchi A."/>
            <person name="Honma S."/>
            <person name="Kaku N."/>
            <person name="Ueki K."/>
        </authorList>
    </citation>
    <scope>NUCLEOTIDE SEQUENCE</scope>
    <source>
        <strain evidence="1">TW13</strain>
    </source>
</reference>
<proteinExistence type="predicted"/>
<comment type="caution">
    <text evidence="1">The sequence shown here is derived from an EMBL/GenBank/DDBJ whole genome shotgun (WGS) entry which is preliminary data.</text>
</comment>
<gene>
    <name evidence="1" type="ORF">rsdtw13_11470</name>
</gene>
<evidence type="ECO:0000313" key="2">
    <source>
        <dbReference type="Proteomes" id="UP001058074"/>
    </source>
</evidence>
<protein>
    <submittedName>
        <fullName evidence="1">MerR family transcriptional regulator</fullName>
    </submittedName>
</protein>
<dbReference type="Proteomes" id="UP001058074">
    <property type="component" value="Unassembled WGS sequence"/>
</dbReference>
<dbReference type="EMBL" id="BROD01000001">
    <property type="protein sequence ID" value="GKX65889.1"/>
    <property type="molecule type" value="Genomic_DNA"/>
</dbReference>
<accession>A0ACB5RAJ6</accession>
<name>A0ACB5RAJ6_9CLOT</name>
<sequence>MNISKISQILGISYDTLRYYEKIGLIKNINRDKSGNRDYSEQDLNWIRFLLRLKKIKMPIEKIKIYADLRYIGDTTVKERRIMLEEQKEKLISQIDEIRESIDYLNNKIEVYNNMEGKNNDK</sequence>
<evidence type="ECO:0000313" key="1">
    <source>
        <dbReference type="EMBL" id="GKX65889.1"/>
    </source>
</evidence>
<keyword evidence="2" id="KW-1185">Reference proteome</keyword>
<organism evidence="1 2">
    <name type="scientific">Inconstantimicrobium mannanitabidum</name>
    <dbReference type="NCBI Taxonomy" id="1604901"/>
    <lineage>
        <taxon>Bacteria</taxon>
        <taxon>Bacillati</taxon>
        <taxon>Bacillota</taxon>
        <taxon>Clostridia</taxon>
        <taxon>Eubacteriales</taxon>
        <taxon>Clostridiaceae</taxon>
        <taxon>Inconstantimicrobium</taxon>
    </lineage>
</organism>